<organism evidence="1 2">
    <name type="scientific">Capnocytophaga endodontalis</name>
    <dbReference type="NCBI Taxonomy" id="2708117"/>
    <lineage>
        <taxon>Bacteria</taxon>
        <taxon>Pseudomonadati</taxon>
        <taxon>Bacteroidota</taxon>
        <taxon>Flavobacteriia</taxon>
        <taxon>Flavobacteriales</taxon>
        <taxon>Flavobacteriaceae</taxon>
        <taxon>Capnocytophaga</taxon>
    </lineage>
</organism>
<protein>
    <submittedName>
        <fullName evidence="1">Flagellar motor switch protein FliM</fullName>
    </submittedName>
</protein>
<keyword evidence="2" id="KW-1185">Reference proteome</keyword>
<name>A0A1Z4BL71_9FLAO</name>
<dbReference type="Proteomes" id="UP000197007">
    <property type="component" value="Chromosome"/>
</dbReference>
<keyword evidence="1" id="KW-0969">Cilium</keyword>
<proteinExistence type="predicted"/>
<sequence length="91" mass="10505">MRTTNYNMINYNVSIPEAEVPIFESLFKKYNVIVEPVNAVAEPIEEYVPNKKTIEAIEEGDMLVAKYKKGLVKGYTNAKEMLNDIFTNWKL</sequence>
<evidence type="ECO:0000313" key="2">
    <source>
        <dbReference type="Proteomes" id="UP000197007"/>
    </source>
</evidence>
<dbReference type="RefSeq" id="WP_088593217.1">
    <property type="nucleotide sequence ID" value="NZ_CP022022.1"/>
</dbReference>
<gene>
    <name evidence="1" type="ORF">CBG49_02375</name>
</gene>
<reference evidence="2" key="1">
    <citation type="submission" date="2017-06" db="EMBL/GenBank/DDBJ databases">
        <title>Complete genome sequence of Capnocytophaga sp. KCOM 1579 (=ChDC OS43) isolated from a human refractory periapical abscess lesion.</title>
        <authorList>
            <person name="Kook J.-K."/>
            <person name="Park S.-N."/>
            <person name="Lim Y.K."/>
            <person name="Roh H."/>
        </authorList>
    </citation>
    <scope>NUCLEOTIDE SEQUENCE [LARGE SCALE GENOMIC DNA]</scope>
    <source>
        <strain evidence="2">ChDC OS43</strain>
    </source>
</reference>
<dbReference type="AlphaFoldDB" id="A0A1Z4BL71"/>
<keyword evidence="1" id="KW-0966">Cell projection</keyword>
<accession>A0A1Z4BL71</accession>
<evidence type="ECO:0000313" key="1">
    <source>
        <dbReference type="EMBL" id="ASF42026.1"/>
    </source>
</evidence>
<dbReference type="KEGG" id="capn:CBG49_02375"/>
<dbReference type="EMBL" id="CP022022">
    <property type="protein sequence ID" value="ASF42026.1"/>
    <property type="molecule type" value="Genomic_DNA"/>
</dbReference>
<keyword evidence="1" id="KW-0282">Flagellum</keyword>